<dbReference type="InterPro" id="IPR019546">
    <property type="entry name" value="TAT_signal_bac_arc"/>
</dbReference>
<dbReference type="EMBL" id="CP023737">
    <property type="protein sequence ID" value="ATQ67710.1"/>
    <property type="molecule type" value="Genomic_DNA"/>
</dbReference>
<dbReference type="RefSeq" id="WP_003612673.1">
    <property type="nucleotide sequence ID" value="NZ_ADVE02000001.1"/>
</dbReference>
<evidence type="ECO:0008006" key="4">
    <source>
        <dbReference type="Google" id="ProtNLM"/>
    </source>
</evidence>
<sequence length="203" mass="22140">MSTRRKFIAGLAAAPVAAVPALAAASTGIDPVLAAIAEWRAAKAIADADAERSECAHAAYGAEVDALDPLQRKIFSLEEFDRMFRAIPETPELTALRSRLERNLEALRAVRRRYRLDEVEERADASGKAEFAAMSAALETQPATVEGALALLEVTALWVLDNEEFYFEGELSTAPARATRAALKVLEFHRYGGTIRKASEEFC</sequence>
<evidence type="ECO:0000256" key="1">
    <source>
        <dbReference type="SAM" id="SignalP"/>
    </source>
</evidence>
<evidence type="ECO:0000313" key="2">
    <source>
        <dbReference type="EMBL" id="ATQ67710.1"/>
    </source>
</evidence>
<name>A0A2D2CY86_METT3</name>
<feature type="signal peptide" evidence="1">
    <location>
        <begin position="1"/>
        <end position="23"/>
    </location>
</feature>
<dbReference type="Proteomes" id="UP000230709">
    <property type="component" value="Chromosome"/>
</dbReference>
<keyword evidence="3" id="KW-1185">Reference proteome</keyword>
<dbReference type="STRING" id="595536.GCA_000178815_03702"/>
<feature type="chain" id="PRO_5013844067" description="Twin-arginine translocation pathway signal" evidence="1">
    <location>
        <begin position="24"/>
        <end position="203"/>
    </location>
</feature>
<dbReference type="NCBIfam" id="TIGR01409">
    <property type="entry name" value="TAT_signal_seq"/>
    <property type="match status" value="1"/>
</dbReference>
<organism evidence="2 3">
    <name type="scientific">Methylosinus trichosporium (strain ATCC 35070 / NCIMB 11131 / UNIQEM 75 / OB3b)</name>
    <dbReference type="NCBI Taxonomy" id="595536"/>
    <lineage>
        <taxon>Bacteria</taxon>
        <taxon>Pseudomonadati</taxon>
        <taxon>Pseudomonadota</taxon>
        <taxon>Alphaproteobacteria</taxon>
        <taxon>Hyphomicrobiales</taxon>
        <taxon>Methylocystaceae</taxon>
        <taxon>Methylosinus</taxon>
    </lineage>
</organism>
<accession>A0A2D2CY86</accession>
<dbReference type="PROSITE" id="PS51318">
    <property type="entry name" value="TAT"/>
    <property type="match status" value="1"/>
</dbReference>
<dbReference type="InterPro" id="IPR006311">
    <property type="entry name" value="TAT_signal"/>
</dbReference>
<dbReference type="AlphaFoldDB" id="A0A2D2CY86"/>
<dbReference type="KEGG" id="mtw:CQW49_07265"/>
<proteinExistence type="predicted"/>
<gene>
    <name evidence="2" type="ORF">CQW49_07265</name>
</gene>
<reference evidence="3" key="1">
    <citation type="submission" date="2017-10" db="EMBL/GenBank/DDBJ databases">
        <title>Completed PacBio SMRT sequence of Methylosinus trichosporium OB3b reveals presence of a third large plasmid.</title>
        <authorList>
            <person name="Charles T.C."/>
            <person name="Lynch M.D.J."/>
            <person name="Heil J.R."/>
            <person name="Cheng J."/>
        </authorList>
    </citation>
    <scope>NUCLEOTIDE SEQUENCE [LARGE SCALE GENOMIC DNA]</scope>
    <source>
        <strain evidence="3">OB3b</strain>
    </source>
</reference>
<keyword evidence="1" id="KW-0732">Signal</keyword>
<protein>
    <recommendedName>
        <fullName evidence="4">Twin-arginine translocation pathway signal</fullName>
    </recommendedName>
</protein>
<evidence type="ECO:0000313" key="3">
    <source>
        <dbReference type="Proteomes" id="UP000230709"/>
    </source>
</evidence>